<gene>
    <name evidence="2" type="ORF">PVT68_04780</name>
</gene>
<dbReference type="Proteomes" id="UP001236500">
    <property type="component" value="Chromosome"/>
</dbReference>
<organism evidence="2 3">
    <name type="scientific">Microbulbifer bruguierae</name>
    <dbReference type="NCBI Taxonomy" id="3029061"/>
    <lineage>
        <taxon>Bacteria</taxon>
        <taxon>Pseudomonadati</taxon>
        <taxon>Pseudomonadota</taxon>
        <taxon>Gammaproteobacteria</taxon>
        <taxon>Cellvibrionales</taxon>
        <taxon>Microbulbiferaceae</taxon>
        <taxon>Microbulbifer</taxon>
    </lineage>
</organism>
<protein>
    <submittedName>
        <fullName evidence="2">YdbH domain-containing protein</fullName>
    </submittedName>
</protein>
<dbReference type="EMBL" id="CP118605">
    <property type="protein sequence ID" value="WGL17610.1"/>
    <property type="molecule type" value="Genomic_DNA"/>
</dbReference>
<dbReference type="RefSeq" id="WP_280321497.1">
    <property type="nucleotide sequence ID" value="NZ_CP118605.1"/>
</dbReference>
<dbReference type="Pfam" id="PF11739">
    <property type="entry name" value="YdbH-like"/>
    <property type="match status" value="1"/>
</dbReference>
<evidence type="ECO:0000256" key="1">
    <source>
        <dbReference type="SAM" id="MobiDB-lite"/>
    </source>
</evidence>
<feature type="compositionally biased region" description="Low complexity" evidence="1">
    <location>
        <begin position="126"/>
        <end position="138"/>
    </location>
</feature>
<name>A0ABY8NF99_9GAMM</name>
<feature type="region of interest" description="Disordered" evidence="1">
    <location>
        <begin position="119"/>
        <end position="150"/>
    </location>
</feature>
<dbReference type="InterPro" id="IPR021730">
    <property type="entry name" value="YdbH"/>
</dbReference>
<accession>A0ABY8NF99</accession>
<keyword evidence="3" id="KW-1185">Reference proteome</keyword>
<proteinExistence type="predicted"/>
<evidence type="ECO:0000313" key="3">
    <source>
        <dbReference type="Proteomes" id="UP001236500"/>
    </source>
</evidence>
<reference evidence="2 3" key="1">
    <citation type="submission" date="2023-02" db="EMBL/GenBank/DDBJ databases">
        <title>Description and genomic characterization of Microbulbifer bruguierae sp. nov., isolated from the sediment of mangrove plant Bruguiera sexangula.</title>
        <authorList>
            <person name="Long M."/>
        </authorList>
    </citation>
    <scope>NUCLEOTIDE SEQUENCE [LARGE SCALE GENOMIC DNA]</scope>
    <source>
        <strain evidence="2 3">H12</strain>
    </source>
</reference>
<sequence length="1050" mass="114048">MHFISPVLKAIAGVTVLLLLVGTIGWQARHLWIPTMANHWLNGFQIVGLEGVSLAPGDSGINATIDHLRLHGDATEIELRGIEVTHVTALLRSVLFDNGEILPSADLTLENIRIVSPKVPHNPPQAAETETGAGAAPPIETQAPSGDKPTTIREPAAFNISSFLQTLRNLPIRQLTVKRLSWPGQIKGDLAIQVINDKENITGKVESTRCKHCQLKLDLQNQTSEARLKLRFDQSQDTISSMEATLKHPHATRQPAADTSPWVLSSQLKLDTAKLAAFLQSIGFNTNKTTTSANGNWQSVLDGAEGNIQLQFTGELPAKLASLKEINSVSVELSTEGLLLTIPDSVAGISLTSSVNSTQPVQLNITSLSPLKVQEIVGELAVEMTLSNELANNTDSTKASNPILSGTITLTTEQQKPRVKFTGNANLTEASPLLSASKWQQWFTSYKLSNIHGNSNFSGEFYLPSQDSMPEKKHLADTLSLAIHPVGKLQLELELPAEKNPLDALGWKKIKTSVITDRPLTISASKWPGPLTLKMRALSIDASESRDPKSHPNLTGQIKELSCEDLLRVRCRVQSSLNLSSLTVDNTTTLIELSSDFTADIARLPDKEAIQVTLSSTTISATQLSSEDIVISNPEAFAQDATCLISDTAMSCSSKQIATNVAPFNLPDLSINGVLFIEDIQIENRWDAPTPLTASAHFRSDSLSVSALKQFDGRIAVQGQFEVKAGMITGKSEISAGHVRMESEWQHELANNRGLINLTLPDTSFTEQNSLGKAVRGLPADIVGGNLSAKLKLYWPQGNLDWVKLNLREAALKYNDSFAVGITASPELIERDGMWLTKASTPVSIQAVDTGIAINNLHFDLTISQMGDVTLKDFSGELLEGALTTNALHWNLRGKERQSEVRFTGISLRALTREMNAENFVASGLLDATIPLTTDSQGITVQGGTLQSRPPGGRLRYYGAFSPAMLGSNPQLKLLAGALEDYNYRDIRGTVTYPLNGDLKLKLKLTGRSTAIDANRDLIINLNLENNVPSMLRSLQASRDLTDILEKQVQ</sequence>
<evidence type="ECO:0000313" key="2">
    <source>
        <dbReference type="EMBL" id="WGL17610.1"/>
    </source>
</evidence>